<evidence type="ECO:0000313" key="5">
    <source>
        <dbReference type="EMBL" id="QLF69857.1"/>
    </source>
</evidence>
<dbReference type="PANTHER" id="PTHR45138:SF9">
    <property type="entry name" value="DIGUANYLATE CYCLASE DGCM-RELATED"/>
    <property type="match status" value="1"/>
</dbReference>
<organism evidence="5 6">
    <name type="scientific">Peteryoungia desertarenae</name>
    <dbReference type="NCBI Taxonomy" id="1813451"/>
    <lineage>
        <taxon>Bacteria</taxon>
        <taxon>Pseudomonadati</taxon>
        <taxon>Pseudomonadota</taxon>
        <taxon>Alphaproteobacteria</taxon>
        <taxon>Hyphomicrobiales</taxon>
        <taxon>Rhizobiaceae</taxon>
        <taxon>Peteryoungia</taxon>
    </lineage>
</organism>
<gene>
    <name evidence="5" type="ORF">FE840_010075</name>
</gene>
<comment type="catalytic activity">
    <reaction evidence="2">
        <text>2 GTP = 3',3'-c-di-GMP + 2 diphosphate</text>
        <dbReference type="Rhea" id="RHEA:24898"/>
        <dbReference type="ChEBI" id="CHEBI:33019"/>
        <dbReference type="ChEBI" id="CHEBI:37565"/>
        <dbReference type="ChEBI" id="CHEBI:58805"/>
        <dbReference type="EC" id="2.7.7.65"/>
    </reaction>
</comment>
<feature type="transmembrane region" description="Helical" evidence="3">
    <location>
        <begin position="42"/>
        <end position="61"/>
    </location>
</feature>
<feature type="domain" description="GGDEF" evidence="4">
    <location>
        <begin position="252"/>
        <end position="386"/>
    </location>
</feature>
<feature type="transmembrane region" description="Helical" evidence="3">
    <location>
        <begin position="121"/>
        <end position="140"/>
    </location>
</feature>
<dbReference type="InterPro" id="IPR000160">
    <property type="entry name" value="GGDEF_dom"/>
</dbReference>
<protein>
    <recommendedName>
        <fullName evidence="1">diguanylate cyclase</fullName>
        <ecNumber evidence="1">2.7.7.65</ecNumber>
    </recommendedName>
</protein>
<keyword evidence="6" id="KW-1185">Reference proteome</keyword>
<dbReference type="RefSeq" id="WP_138288220.1">
    <property type="nucleotide sequence ID" value="NZ_CP058350.1"/>
</dbReference>
<dbReference type="PROSITE" id="PS50887">
    <property type="entry name" value="GGDEF"/>
    <property type="match status" value="1"/>
</dbReference>
<dbReference type="Gene3D" id="3.30.70.270">
    <property type="match status" value="1"/>
</dbReference>
<dbReference type="SUPFAM" id="SSF55073">
    <property type="entry name" value="Nucleotide cyclase"/>
    <property type="match status" value="1"/>
</dbReference>
<dbReference type="CDD" id="cd01949">
    <property type="entry name" value="GGDEF"/>
    <property type="match status" value="1"/>
</dbReference>
<dbReference type="PANTHER" id="PTHR45138">
    <property type="entry name" value="REGULATORY COMPONENTS OF SENSORY TRANSDUCTION SYSTEM"/>
    <property type="match status" value="1"/>
</dbReference>
<evidence type="ECO:0000256" key="1">
    <source>
        <dbReference type="ARBA" id="ARBA00012528"/>
    </source>
</evidence>
<accession>A0ABX6QNM7</accession>
<dbReference type="Proteomes" id="UP000308530">
    <property type="component" value="Chromosome"/>
</dbReference>
<keyword evidence="3" id="KW-0812">Transmembrane</keyword>
<dbReference type="EMBL" id="CP058350">
    <property type="protein sequence ID" value="QLF69857.1"/>
    <property type="molecule type" value="Genomic_DNA"/>
</dbReference>
<evidence type="ECO:0000259" key="4">
    <source>
        <dbReference type="PROSITE" id="PS50887"/>
    </source>
</evidence>
<dbReference type="EC" id="2.7.7.65" evidence="1"/>
<name>A0ABX6QNM7_9HYPH</name>
<evidence type="ECO:0000256" key="2">
    <source>
        <dbReference type="ARBA" id="ARBA00034247"/>
    </source>
</evidence>
<feature type="transmembrane region" description="Helical" evidence="3">
    <location>
        <begin position="147"/>
        <end position="166"/>
    </location>
</feature>
<dbReference type="NCBIfam" id="TIGR00254">
    <property type="entry name" value="GGDEF"/>
    <property type="match status" value="1"/>
</dbReference>
<dbReference type="InterPro" id="IPR029787">
    <property type="entry name" value="Nucleotide_cyclase"/>
</dbReference>
<evidence type="ECO:0000256" key="3">
    <source>
        <dbReference type="SAM" id="Phobius"/>
    </source>
</evidence>
<evidence type="ECO:0000313" key="6">
    <source>
        <dbReference type="Proteomes" id="UP000308530"/>
    </source>
</evidence>
<dbReference type="InterPro" id="IPR043128">
    <property type="entry name" value="Rev_trsase/Diguanyl_cyclase"/>
</dbReference>
<keyword evidence="3" id="KW-1133">Transmembrane helix</keyword>
<feature type="transmembrane region" description="Helical" evidence="3">
    <location>
        <begin position="67"/>
        <end position="85"/>
    </location>
</feature>
<dbReference type="InterPro" id="IPR050469">
    <property type="entry name" value="Diguanylate_Cyclase"/>
</dbReference>
<dbReference type="SMART" id="SM00267">
    <property type="entry name" value="GGDEF"/>
    <property type="match status" value="1"/>
</dbReference>
<feature type="transmembrane region" description="Helical" evidence="3">
    <location>
        <begin position="172"/>
        <end position="192"/>
    </location>
</feature>
<sequence length="386" mass="43277">MSRVPKSITKGRLDWLLRMPPQLEQAFERDFGKSRVLHLRQVIIVGLIVYNIYNLTSLHLMADIQPFTVAMRLLVLTPGALLIFYLVPRVPAFWREFMLLPGMLLGTLLPLYLLYSSNSPYAAYTVGELPLVLLFGNMLLVMRFRYALVMTTITCLVALWVIYNKPGFDPNLLFPMTVQIITGLFFTLYGNWHMERHRCRHYLAQYDAQTRADRAERIGDEMRDLSFIDTLTGIPNRRQIDEQLSGGIGRDGAGLLMMVDIDHFKVYNDRLGHLAGDDCLRRVASALQHFAVAHGGFAGRYGGEEFILLFPLDSAIRAEFLANGLVRAVENLKIPHPGQPTGALCVTVSVGYALTATGESAETLIARADQALYAAKRLGRNQAMAA</sequence>
<dbReference type="Pfam" id="PF00990">
    <property type="entry name" value="GGDEF"/>
    <property type="match status" value="1"/>
</dbReference>
<keyword evidence="3" id="KW-0472">Membrane</keyword>
<reference evidence="5 6" key="1">
    <citation type="submission" date="2020-06" db="EMBL/GenBank/DDBJ databases">
        <title>Genome sequence of Rhizobium sp strain ADMK78.</title>
        <authorList>
            <person name="Rahi P."/>
        </authorList>
    </citation>
    <scope>NUCLEOTIDE SEQUENCE [LARGE SCALE GENOMIC DNA]</scope>
    <source>
        <strain evidence="5 6">ADMK78</strain>
    </source>
</reference>
<feature type="transmembrane region" description="Helical" evidence="3">
    <location>
        <begin position="97"/>
        <end position="115"/>
    </location>
</feature>
<proteinExistence type="predicted"/>